<reference evidence="2" key="1">
    <citation type="submission" date="2020-03" db="EMBL/GenBank/DDBJ databases">
        <authorList>
            <person name="Weist P."/>
        </authorList>
    </citation>
    <scope>NUCLEOTIDE SEQUENCE</scope>
</reference>
<feature type="compositionally biased region" description="Polar residues" evidence="1">
    <location>
        <begin position="37"/>
        <end position="49"/>
    </location>
</feature>
<dbReference type="EMBL" id="CADEAL010000338">
    <property type="protein sequence ID" value="CAB1418760.1"/>
    <property type="molecule type" value="Genomic_DNA"/>
</dbReference>
<organism evidence="2 3">
    <name type="scientific">Pleuronectes platessa</name>
    <name type="common">European plaice</name>
    <dbReference type="NCBI Taxonomy" id="8262"/>
    <lineage>
        <taxon>Eukaryota</taxon>
        <taxon>Metazoa</taxon>
        <taxon>Chordata</taxon>
        <taxon>Craniata</taxon>
        <taxon>Vertebrata</taxon>
        <taxon>Euteleostomi</taxon>
        <taxon>Actinopterygii</taxon>
        <taxon>Neopterygii</taxon>
        <taxon>Teleostei</taxon>
        <taxon>Neoteleostei</taxon>
        <taxon>Acanthomorphata</taxon>
        <taxon>Carangaria</taxon>
        <taxon>Pleuronectiformes</taxon>
        <taxon>Pleuronectoidei</taxon>
        <taxon>Pleuronectidae</taxon>
        <taxon>Pleuronectes</taxon>
    </lineage>
</organism>
<dbReference type="Proteomes" id="UP001153269">
    <property type="component" value="Unassembled WGS sequence"/>
</dbReference>
<proteinExistence type="predicted"/>
<accession>A0A9N7TT97</accession>
<evidence type="ECO:0000313" key="3">
    <source>
        <dbReference type="Proteomes" id="UP001153269"/>
    </source>
</evidence>
<feature type="compositionally biased region" description="Polar residues" evidence="1">
    <location>
        <begin position="60"/>
        <end position="70"/>
    </location>
</feature>
<feature type="compositionally biased region" description="Low complexity" evidence="1">
    <location>
        <begin position="148"/>
        <end position="161"/>
    </location>
</feature>
<dbReference type="AlphaFoldDB" id="A0A9N7TT97"/>
<sequence length="161" mass="17877">MRTRRKGDRATERQSYRATERQSYRATERQSYRETEGQSYRVTGLQSYRATERQRDRGTELQSDGASSADKSLRLLYHSGAERREEVKKLIRAAAAGNRFNERPTHESERAQNQNHEPTGWDPASCCTVSARGGEVVELPGDGAAEASLLSSSSSSSSSSS</sequence>
<evidence type="ECO:0000313" key="2">
    <source>
        <dbReference type="EMBL" id="CAB1418760.1"/>
    </source>
</evidence>
<feature type="region of interest" description="Disordered" evidence="1">
    <location>
        <begin position="95"/>
        <end position="161"/>
    </location>
</feature>
<feature type="region of interest" description="Disordered" evidence="1">
    <location>
        <begin position="1"/>
        <end position="72"/>
    </location>
</feature>
<protein>
    <submittedName>
        <fullName evidence="2">Uncharacterized protein</fullName>
    </submittedName>
</protein>
<feature type="compositionally biased region" description="Basic and acidic residues" evidence="1">
    <location>
        <begin position="100"/>
        <end position="110"/>
    </location>
</feature>
<keyword evidence="3" id="KW-1185">Reference proteome</keyword>
<gene>
    <name evidence="2" type="ORF">PLEPLA_LOCUS6586</name>
</gene>
<comment type="caution">
    <text evidence="2">The sequence shown here is derived from an EMBL/GenBank/DDBJ whole genome shotgun (WGS) entry which is preliminary data.</text>
</comment>
<evidence type="ECO:0000256" key="1">
    <source>
        <dbReference type="SAM" id="MobiDB-lite"/>
    </source>
</evidence>
<name>A0A9N7TT97_PLEPL</name>
<feature type="compositionally biased region" description="Basic and acidic residues" evidence="1">
    <location>
        <begin position="50"/>
        <end position="59"/>
    </location>
</feature>
<feature type="compositionally biased region" description="Basic and acidic residues" evidence="1">
    <location>
        <begin position="8"/>
        <end position="36"/>
    </location>
</feature>